<dbReference type="EMBL" id="CAJVPK010000864">
    <property type="protein sequence ID" value="CAG8555447.1"/>
    <property type="molecule type" value="Genomic_DNA"/>
</dbReference>
<protein>
    <submittedName>
        <fullName evidence="2">5942_t:CDS:1</fullName>
    </submittedName>
</protein>
<evidence type="ECO:0000256" key="1">
    <source>
        <dbReference type="SAM" id="MobiDB-lite"/>
    </source>
</evidence>
<comment type="caution">
    <text evidence="2">The sequence shown here is derived from an EMBL/GenBank/DDBJ whole genome shotgun (WGS) entry which is preliminary data.</text>
</comment>
<reference evidence="2" key="1">
    <citation type="submission" date="2021-06" db="EMBL/GenBank/DDBJ databases">
        <authorList>
            <person name="Kallberg Y."/>
            <person name="Tangrot J."/>
            <person name="Rosling A."/>
        </authorList>
    </citation>
    <scope>NUCLEOTIDE SEQUENCE</scope>
    <source>
        <strain evidence="2">AZ414A</strain>
    </source>
</reference>
<dbReference type="Proteomes" id="UP000789706">
    <property type="component" value="Unassembled WGS sequence"/>
</dbReference>
<dbReference type="OrthoDB" id="2384430at2759"/>
<dbReference type="Pfam" id="PF08238">
    <property type="entry name" value="Sel1"/>
    <property type="match status" value="4"/>
</dbReference>
<dbReference type="SUPFAM" id="SSF81901">
    <property type="entry name" value="HCP-like"/>
    <property type="match status" value="1"/>
</dbReference>
<evidence type="ECO:0000313" key="2">
    <source>
        <dbReference type="EMBL" id="CAG8555447.1"/>
    </source>
</evidence>
<dbReference type="PANTHER" id="PTHR43628:SF1">
    <property type="entry name" value="CHITIN SYNTHASE REGULATORY FACTOR 2-RELATED"/>
    <property type="match status" value="1"/>
</dbReference>
<feature type="region of interest" description="Disordered" evidence="1">
    <location>
        <begin position="25"/>
        <end position="49"/>
    </location>
</feature>
<dbReference type="InterPro" id="IPR052945">
    <property type="entry name" value="Mitotic_Regulator"/>
</dbReference>
<sequence length="329" mass="37799">MSKKARNYSNRLIIFTTDQSIITPNSKRLSSSSCFSSLSSRSYSPLTSNSSGNSAFRMLTPKHHSPLHTSHTYNARIEDPKRNFIDILLSLFLEERFKCTRDDVIARLLIEFIEDNNEIPKDIYRWLMNRKNSLQYKSLLGFFLLWGIGCKRSKKRELKAFGLFLAAAKKDVIIAEEMVGDCYYFGWGTRENLKMAFHWYERAAENGSGHGYLSLGFFYEHGQGIPKCLNKAIDCYKTSGRLGNILGMNHMANKYKNGDGISRNLKKSIYWYNKAYKNGSMEAGTELESLKKLIERQKISQSPQINGVNALNQIKTFHNHNLSEICKYT</sequence>
<dbReference type="SMART" id="SM00671">
    <property type="entry name" value="SEL1"/>
    <property type="match status" value="4"/>
</dbReference>
<organism evidence="2 3">
    <name type="scientific">Diversispora eburnea</name>
    <dbReference type="NCBI Taxonomy" id="1213867"/>
    <lineage>
        <taxon>Eukaryota</taxon>
        <taxon>Fungi</taxon>
        <taxon>Fungi incertae sedis</taxon>
        <taxon>Mucoromycota</taxon>
        <taxon>Glomeromycotina</taxon>
        <taxon>Glomeromycetes</taxon>
        <taxon>Diversisporales</taxon>
        <taxon>Diversisporaceae</taxon>
        <taxon>Diversispora</taxon>
    </lineage>
</organism>
<accession>A0A9N9B714</accession>
<dbReference type="InterPro" id="IPR011990">
    <property type="entry name" value="TPR-like_helical_dom_sf"/>
</dbReference>
<gene>
    <name evidence="2" type="ORF">DEBURN_LOCUS7315</name>
</gene>
<dbReference type="AlphaFoldDB" id="A0A9N9B714"/>
<feature type="compositionally biased region" description="Low complexity" evidence="1">
    <location>
        <begin position="26"/>
        <end position="49"/>
    </location>
</feature>
<evidence type="ECO:0000313" key="3">
    <source>
        <dbReference type="Proteomes" id="UP000789706"/>
    </source>
</evidence>
<dbReference type="PANTHER" id="PTHR43628">
    <property type="entry name" value="ACTIVATOR OF C KINASE PROTEIN 1-RELATED"/>
    <property type="match status" value="1"/>
</dbReference>
<name>A0A9N9B714_9GLOM</name>
<keyword evidence="3" id="KW-1185">Reference proteome</keyword>
<proteinExistence type="predicted"/>
<dbReference type="Gene3D" id="1.25.40.10">
    <property type="entry name" value="Tetratricopeptide repeat domain"/>
    <property type="match status" value="1"/>
</dbReference>
<dbReference type="InterPro" id="IPR006597">
    <property type="entry name" value="Sel1-like"/>
</dbReference>